<dbReference type="EMBL" id="CP113865">
    <property type="protein sequence ID" value="WAM34921.1"/>
    <property type="molecule type" value="Genomic_DNA"/>
</dbReference>
<accession>A0ABY7BTZ7</accession>
<gene>
    <name evidence="1" type="ORF">OTK00_001184</name>
</gene>
<name>A0ABY7BTZ7_9FIRM</name>
<evidence type="ECO:0000313" key="2">
    <source>
        <dbReference type="Proteomes" id="UP001164909"/>
    </source>
</evidence>
<sequence>MIFREKLQQSIREDKKFSRRAVQYIVEKYVKMAGINQKRISAHTAIFVISLAK</sequence>
<keyword evidence="2" id="KW-1185">Reference proteome</keyword>
<dbReference type="RefSeq" id="WP_268760841.1">
    <property type="nucleotide sequence ID" value="NZ_CP113865.1"/>
</dbReference>
<organism evidence="1 2">
    <name type="scientific">Caldicellulosiruptor morganii</name>
    <dbReference type="NCBI Taxonomy" id="1387555"/>
    <lineage>
        <taxon>Bacteria</taxon>
        <taxon>Bacillati</taxon>
        <taxon>Bacillota</taxon>
        <taxon>Bacillota incertae sedis</taxon>
        <taxon>Caldicellulosiruptorales</taxon>
        <taxon>Caldicellulosiruptoraceae</taxon>
        <taxon>Caldicellulosiruptor</taxon>
    </lineage>
</organism>
<evidence type="ECO:0000313" key="1">
    <source>
        <dbReference type="EMBL" id="WAM34921.1"/>
    </source>
</evidence>
<protein>
    <submittedName>
        <fullName evidence="1">Uncharacterized protein</fullName>
    </submittedName>
</protein>
<proteinExistence type="predicted"/>
<dbReference type="Proteomes" id="UP001164909">
    <property type="component" value="Chromosome"/>
</dbReference>
<reference evidence="1" key="1">
    <citation type="submission" date="2022-12" db="EMBL/GenBank/DDBJ databases">
        <authorList>
            <person name="Bing R.G."/>
            <person name="Willard D.J."/>
            <person name="Manesh M.J.H."/>
            <person name="Laemthong T."/>
            <person name="Crosby J.R."/>
            <person name="Kelly R.M."/>
        </authorList>
    </citation>
    <scope>NUCLEOTIDE SEQUENCE</scope>
    <source>
        <strain evidence="1">DSM 8990</strain>
    </source>
</reference>